<dbReference type="KEGG" id="pbs:Plabr_1607"/>
<keyword evidence="4" id="KW-0106">Calcium</keyword>
<evidence type="ECO:0000259" key="6">
    <source>
        <dbReference type="Pfam" id="PF00884"/>
    </source>
</evidence>
<dbReference type="SUPFAM" id="SSF53649">
    <property type="entry name" value="Alkaline phosphatase-like"/>
    <property type="match status" value="1"/>
</dbReference>
<keyword evidence="2" id="KW-0479">Metal-binding</keyword>
<name>F0SSE7_RUBBR</name>
<protein>
    <submittedName>
        <fullName evidence="7">Sulfatase</fullName>
    </submittedName>
</protein>
<dbReference type="CDD" id="cd16025">
    <property type="entry name" value="PAS_like"/>
    <property type="match status" value="1"/>
</dbReference>
<keyword evidence="8" id="KW-1185">Reference proteome</keyword>
<dbReference type="GO" id="GO:0004065">
    <property type="term" value="F:arylsulfatase activity"/>
    <property type="evidence" value="ECO:0007669"/>
    <property type="project" value="TreeGrafter"/>
</dbReference>
<evidence type="ECO:0000256" key="2">
    <source>
        <dbReference type="ARBA" id="ARBA00022723"/>
    </source>
</evidence>
<reference evidence="8" key="1">
    <citation type="submission" date="2011-02" db="EMBL/GenBank/DDBJ databases">
        <title>The complete genome of Planctomyces brasiliensis DSM 5305.</title>
        <authorList>
            <person name="Lucas S."/>
            <person name="Copeland A."/>
            <person name="Lapidus A."/>
            <person name="Bruce D."/>
            <person name="Goodwin L."/>
            <person name="Pitluck S."/>
            <person name="Kyrpides N."/>
            <person name="Mavromatis K."/>
            <person name="Pagani I."/>
            <person name="Ivanova N."/>
            <person name="Ovchinnikova G."/>
            <person name="Lu M."/>
            <person name="Detter J.C."/>
            <person name="Han C."/>
            <person name="Land M."/>
            <person name="Hauser L."/>
            <person name="Markowitz V."/>
            <person name="Cheng J.-F."/>
            <person name="Hugenholtz P."/>
            <person name="Woyke T."/>
            <person name="Wu D."/>
            <person name="Tindall B."/>
            <person name="Pomrenke H.G."/>
            <person name="Brambilla E."/>
            <person name="Klenk H.-P."/>
            <person name="Eisen J.A."/>
        </authorList>
    </citation>
    <scope>NUCLEOTIDE SEQUENCE [LARGE SCALE GENOMIC DNA]</scope>
    <source>
        <strain evidence="8">ATCC 49424 / DSM 5305 / JCM 21570 / NBRC 103401 / IFAM 1448</strain>
    </source>
</reference>
<dbReference type="InterPro" id="IPR024607">
    <property type="entry name" value="Sulfatase_CS"/>
</dbReference>
<evidence type="ECO:0000313" key="7">
    <source>
        <dbReference type="EMBL" id="ADY59218.1"/>
    </source>
</evidence>
<dbReference type="PANTHER" id="PTHR42693">
    <property type="entry name" value="ARYLSULFATASE FAMILY MEMBER"/>
    <property type="match status" value="1"/>
</dbReference>
<evidence type="ECO:0000256" key="3">
    <source>
        <dbReference type="ARBA" id="ARBA00022801"/>
    </source>
</evidence>
<evidence type="ECO:0000256" key="5">
    <source>
        <dbReference type="SAM" id="MobiDB-lite"/>
    </source>
</evidence>
<dbReference type="InterPro" id="IPR017850">
    <property type="entry name" value="Alkaline_phosphatase_core_sf"/>
</dbReference>
<dbReference type="Pfam" id="PF00884">
    <property type="entry name" value="Sulfatase"/>
    <property type="match status" value="1"/>
</dbReference>
<dbReference type="InterPro" id="IPR050738">
    <property type="entry name" value="Sulfatase"/>
</dbReference>
<dbReference type="AlphaFoldDB" id="F0SSE7"/>
<dbReference type="eggNOG" id="COG3119">
    <property type="taxonomic scope" value="Bacteria"/>
</dbReference>
<dbReference type="Gene3D" id="3.40.720.10">
    <property type="entry name" value="Alkaline Phosphatase, subunit A"/>
    <property type="match status" value="1"/>
</dbReference>
<dbReference type="RefSeq" id="WP_013627945.1">
    <property type="nucleotide sequence ID" value="NC_015174.1"/>
</dbReference>
<feature type="region of interest" description="Disordered" evidence="5">
    <location>
        <begin position="481"/>
        <end position="520"/>
    </location>
</feature>
<dbReference type="Proteomes" id="UP000006860">
    <property type="component" value="Chromosome"/>
</dbReference>
<proteinExistence type="inferred from homology"/>
<feature type="compositionally biased region" description="Basic and acidic residues" evidence="5">
    <location>
        <begin position="496"/>
        <end position="507"/>
    </location>
</feature>
<dbReference type="GO" id="GO:0046872">
    <property type="term" value="F:metal ion binding"/>
    <property type="evidence" value="ECO:0007669"/>
    <property type="project" value="UniProtKB-KW"/>
</dbReference>
<comment type="similarity">
    <text evidence="1">Belongs to the sulfatase family.</text>
</comment>
<dbReference type="PROSITE" id="PS00149">
    <property type="entry name" value="SULFATASE_2"/>
    <property type="match status" value="1"/>
</dbReference>
<gene>
    <name evidence="7" type="ordered locus">Plabr_1607</name>
</gene>
<dbReference type="Gene3D" id="3.30.1120.10">
    <property type="match status" value="1"/>
</dbReference>
<evidence type="ECO:0000256" key="1">
    <source>
        <dbReference type="ARBA" id="ARBA00008779"/>
    </source>
</evidence>
<keyword evidence="3" id="KW-0378">Hydrolase</keyword>
<feature type="domain" description="Sulfatase N-terminal" evidence="6">
    <location>
        <begin position="27"/>
        <end position="388"/>
    </location>
</feature>
<organism evidence="7 8">
    <name type="scientific">Rubinisphaera brasiliensis (strain ATCC 49424 / DSM 5305 / JCM 21570 / IAM 15109 / NBRC 103401 / IFAM 1448)</name>
    <name type="common">Planctomyces brasiliensis</name>
    <dbReference type="NCBI Taxonomy" id="756272"/>
    <lineage>
        <taxon>Bacteria</taxon>
        <taxon>Pseudomonadati</taxon>
        <taxon>Planctomycetota</taxon>
        <taxon>Planctomycetia</taxon>
        <taxon>Planctomycetales</taxon>
        <taxon>Planctomycetaceae</taxon>
        <taxon>Rubinisphaera</taxon>
    </lineage>
</organism>
<dbReference type="PANTHER" id="PTHR42693:SF53">
    <property type="entry name" value="ENDO-4-O-SULFATASE"/>
    <property type="match status" value="1"/>
</dbReference>
<dbReference type="OrthoDB" id="9783154at2"/>
<accession>F0SSE7</accession>
<evidence type="ECO:0000313" key="8">
    <source>
        <dbReference type="Proteomes" id="UP000006860"/>
    </source>
</evidence>
<evidence type="ECO:0000256" key="4">
    <source>
        <dbReference type="ARBA" id="ARBA00022837"/>
    </source>
</evidence>
<dbReference type="InterPro" id="IPR000917">
    <property type="entry name" value="Sulfatase_N"/>
</dbReference>
<dbReference type="EMBL" id="CP002546">
    <property type="protein sequence ID" value="ADY59218.1"/>
    <property type="molecule type" value="Genomic_DNA"/>
</dbReference>
<dbReference type="HOGENOM" id="CLU_006332_11_1_0"/>
<sequence length="520" mass="59332">MPRLLLLVALVCLAVPQERSQAEETRPNILLIMADDLGFADLGCYGSEIATPHLNQLAENGVRFSQFYNTGKCHSSRVCLLTGLYCNQAGSESLKRATTVAAELGKAGYTTSMAGKWHLSKQPTDFGFQKYWGHLSGATDFFHGDNTFRLNGEVWNDFDDDFYTTDANVDYSIRFIDEALQQDKPFFHYIAFNAPHYPLQAPKESIQKYLGRYDAGWQPIREERFARQQKMGLFAGKTLPELPEHVPAWDSLSDQQRRLESFRMAIYAAMVDRLDENIGRLLQHLEQKGQLENTLILFCSDNGACPFERSKHIDIAPWKGGSFYLYDASWATVGNTPLRHYKQTQHEGGISSLLIVHWPGKIKQPGRWEDSPGHLVDVMATLLEVAGAEYPDDAAEPLQGKSLLPLFQGESRDGHESLYFQFSSCRALRQGDWKLVSFYGHDWELYNIAQDRFEQHNLADNHPHRVKEMAQVWHQMAEEIDQAPAGQRKPVKNKPAPHDRGEWHKPQLVEGWEMPDFEEK</sequence>